<protein>
    <submittedName>
        <fullName evidence="2">DUF2871 domain-containing protein</fullName>
    </submittedName>
</protein>
<dbReference type="Pfam" id="PF11070">
    <property type="entry name" value="DUF2871"/>
    <property type="match status" value="1"/>
</dbReference>
<keyword evidence="1" id="KW-0472">Membrane</keyword>
<evidence type="ECO:0000313" key="2">
    <source>
        <dbReference type="EMBL" id="QMU98564.1"/>
    </source>
</evidence>
<dbReference type="InterPro" id="IPR021299">
    <property type="entry name" value="DUF2871"/>
</dbReference>
<feature type="transmembrane region" description="Helical" evidence="1">
    <location>
        <begin position="39"/>
        <end position="58"/>
    </location>
</feature>
<feature type="transmembrane region" description="Helical" evidence="1">
    <location>
        <begin position="105"/>
        <end position="127"/>
    </location>
</feature>
<proteinExistence type="predicted"/>
<accession>A0A7D8AGI0</accession>
<evidence type="ECO:0000313" key="3">
    <source>
        <dbReference type="Proteomes" id="UP000515708"/>
    </source>
</evidence>
<sequence length="133" mass="14428">MLLAAVTGYTLIGLAAGLFYREFTKLNGFEEGMHGQLGLAHTHILTLGVIVLLVVMALEKSFTLSVGRLFRWFFWIYNAGVVVTAVGLVWHGMLQVIGHESSKMIAGIAGTGHMLLGAGFVLLLLMLRKAVSR</sequence>
<reference evidence="2 3" key="1">
    <citation type="journal article" date="2020" name="Front. Microbiol.">
        <title>Design of Bacterial Strain-Specific qPCR Assays Using NGS Data and Publicly Available Resources and Its Application to Track Biocontrol Strains.</title>
        <authorList>
            <person name="Hernandez I."/>
            <person name="Sant C."/>
            <person name="Martinez R."/>
            <person name="Fernandez C."/>
        </authorList>
    </citation>
    <scope>NUCLEOTIDE SEQUENCE [LARGE SCALE GENOMIC DNA]</scope>
    <source>
        <strain evidence="2 3">B24</strain>
    </source>
</reference>
<dbReference type="Proteomes" id="UP000515708">
    <property type="component" value="Chromosome"/>
</dbReference>
<feature type="transmembrane region" description="Helical" evidence="1">
    <location>
        <begin position="70"/>
        <end position="93"/>
    </location>
</feature>
<keyword evidence="1" id="KW-0812">Transmembrane</keyword>
<keyword evidence="1" id="KW-1133">Transmembrane helix</keyword>
<gene>
    <name evidence="2" type="ORF">FVO59_01850</name>
</gene>
<organism evidence="2 3">
    <name type="scientific">Microbacterium esteraromaticum</name>
    <dbReference type="NCBI Taxonomy" id="57043"/>
    <lineage>
        <taxon>Bacteria</taxon>
        <taxon>Bacillati</taxon>
        <taxon>Actinomycetota</taxon>
        <taxon>Actinomycetes</taxon>
        <taxon>Micrococcales</taxon>
        <taxon>Microbacteriaceae</taxon>
        <taxon>Microbacterium</taxon>
    </lineage>
</organism>
<dbReference type="EMBL" id="CP043732">
    <property type="protein sequence ID" value="QMU98564.1"/>
    <property type="molecule type" value="Genomic_DNA"/>
</dbReference>
<dbReference type="AlphaFoldDB" id="A0A7D8AGI0"/>
<evidence type="ECO:0000256" key="1">
    <source>
        <dbReference type="SAM" id="Phobius"/>
    </source>
</evidence>
<name>A0A7D8AGI0_9MICO</name>